<name>A0A6J4U0V2_9SPHN</name>
<proteinExistence type="predicted"/>
<feature type="non-terminal residue" evidence="2">
    <location>
        <position position="1"/>
    </location>
</feature>
<feature type="non-terminal residue" evidence="2">
    <location>
        <position position="55"/>
    </location>
</feature>
<dbReference type="EMBL" id="CADCVX010000612">
    <property type="protein sequence ID" value="CAA9537585.1"/>
    <property type="molecule type" value="Genomic_DNA"/>
</dbReference>
<feature type="compositionally biased region" description="Gly residues" evidence="1">
    <location>
        <begin position="27"/>
        <end position="38"/>
    </location>
</feature>
<gene>
    <name evidence="2" type="ORF">AVDCRST_MAG91-3526</name>
</gene>
<organism evidence="2">
    <name type="scientific">uncultured Sphingomonadaceae bacterium</name>
    <dbReference type="NCBI Taxonomy" id="169976"/>
    <lineage>
        <taxon>Bacteria</taxon>
        <taxon>Pseudomonadati</taxon>
        <taxon>Pseudomonadota</taxon>
        <taxon>Alphaproteobacteria</taxon>
        <taxon>Sphingomonadales</taxon>
        <taxon>Sphingomonadaceae</taxon>
        <taxon>environmental samples</taxon>
    </lineage>
</organism>
<evidence type="ECO:0000256" key="1">
    <source>
        <dbReference type="SAM" id="MobiDB-lite"/>
    </source>
</evidence>
<sequence>EEVGRRPSAALCLRLGQGSAAGPALGFAGGAAGRGSPGSGDCRRPRQVPATDRPI</sequence>
<protein>
    <submittedName>
        <fullName evidence="2">Uncharacterized protein</fullName>
    </submittedName>
</protein>
<feature type="region of interest" description="Disordered" evidence="1">
    <location>
        <begin position="23"/>
        <end position="55"/>
    </location>
</feature>
<reference evidence="2" key="1">
    <citation type="submission" date="2020-02" db="EMBL/GenBank/DDBJ databases">
        <authorList>
            <person name="Meier V. D."/>
        </authorList>
    </citation>
    <scope>NUCLEOTIDE SEQUENCE</scope>
    <source>
        <strain evidence="2">AVDCRST_MAG91</strain>
    </source>
</reference>
<accession>A0A6J4U0V2</accession>
<dbReference type="AlphaFoldDB" id="A0A6J4U0V2"/>
<evidence type="ECO:0000313" key="2">
    <source>
        <dbReference type="EMBL" id="CAA9537585.1"/>
    </source>
</evidence>